<protein>
    <submittedName>
        <fullName evidence="1">Uncharacterized protein</fullName>
    </submittedName>
</protein>
<organism evidence="1 2">
    <name type="scientific">Hydnum rufescens UP504</name>
    <dbReference type="NCBI Taxonomy" id="1448309"/>
    <lineage>
        <taxon>Eukaryota</taxon>
        <taxon>Fungi</taxon>
        <taxon>Dikarya</taxon>
        <taxon>Basidiomycota</taxon>
        <taxon>Agaricomycotina</taxon>
        <taxon>Agaricomycetes</taxon>
        <taxon>Cantharellales</taxon>
        <taxon>Hydnaceae</taxon>
        <taxon>Hydnum</taxon>
    </lineage>
</organism>
<comment type="caution">
    <text evidence="1">The sequence shown here is derived from an EMBL/GenBank/DDBJ whole genome shotgun (WGS) entry which is preliminary data.</text>
</comment>
<dbReference type="EMBL" id="MU129046">
    <property type="protein sequence ID" value="KAF9508979.1"/>
    <property type="molecule type" value="Genomic_DNA"/>
</dbReference>
<proteinExistence type="predicted"/>
<gene>
    <name evidence="1" type="ORF">BS47DRAFT_1349826</name>
</gene>
<sequence length="58" mass="6489">MRLEAEPRDFGKFGYGKHRGMGFWSSGLESVGRGRVAISVQTRLDIPESSTCFTHETL</sequence>
<keyword evidence="2" id="KW-1185">Reference proteome</keyword>
<evidence type="ECO:0000313" key="1">
    <source>
        <dbReference type="EMBL" id="KAF9508979.1"/>
    </source>
</evidence>
<accession>A0A9P6AP09</accession>
<reference evidence="1" key="1">
    <citation type="journal article" date="2020" name="Nat. Commun.">
        <title>Large-scale genome sequencing of mycorrhizal fungi provides insights into the early evolution of symbiotic traits.</title>
        <authorList>
            <person name="Miyauchi S."/>
            <person name="Kiss E."/>
            <person name="Kuo A."/>
            <person name="Drula E."/>
            <person name="Kohler A."/>
            <person name="Sanchez-Garcia M."/>
            <person name="Morin E."/>
            <person name="Andreopoulos B."/>
            <person name="Barry K.W."/>
            <person name="Bonito G."/>
            <person name="Buee M."/>
            <person name="Carver A."/>
            <person name="Chen C."/>
            <person name="Cichocki N."/>
            <person name="Clum A."/>
            <person name="Culley D."/>
            <person name="Crous P.W."/>
            <person name="Fauchery L."/>
            <person name="Girlanda M."/>
            <person name="Hayes R.D."/>
            <person name="Keri Z."/>
            <person name="LaButti K."/>
            <person name="Lipzen A."/>
            <person name="Lombard V."/>
            <person name="Magnuson J."/>
            <person name="Maillard F."/>
            <person name="Murat C."/>
            <person name="Nolan M."/>
            <person name="Ohm R.A."/>
            <person name="Pangilinan J."/>
            <person name="Pereira M.F."/>
            <person name="Perotto S."/>
            <person name="Peter M."/>
            <person name="Pfister S."/>
            <person name="Riley R."/>
            <person name="Sitrit Y."/>
            <person name="Stielow J.B."/>
            <person name="Szollosi G."/>
            <person name="Zifcakova L."/>
            <person name="Stursova M."/>
            <person name="Spatafora J.W."/>
            <person name="Tedersoo L."/>
            <person name="Vaario L.M."/>
            <person name="Yamada A."/>
            <person name="Yan M."/>
            <person name="Wang P."/>
            <person name="Xu J."/>
            <person name="Bruns T."/>
            <person name="Baldrian P."/>
            <person name="Vilgalys R."/>
            <person name="Dunand C."/>
            <person name="Henrissat B."/>
            <person name="Grigoriev I.V."/>
            <person name="Hibbett D."/>
            <person name="Nagy L.G."/>
            <person name="Martin F.M."/>
        </authorList>
    </citation>
    <scope>NUCLEOTIDE SEQUENCE</scope>
    <source>
        <strain evidence="1">UP504</strain>
    </source>
</reference>
<evidence type="ECO:0000313" key="2">
    <source>
        <dbReference type="Proteomes" id="UP000886523"/>
    </source>
</evidence>
<dbReference type="AlphaFoldDB" id="A0A9P6AP09"/>
<dbReference type="Proteomes" id="UP000886523">
    <property type="component" value="Unassembled WGS sequence"/>
</dbReference>
<name>A0A9P6AP09_9AGAM</name>